<dbReference type="InterPro" id="IPR036188">
    <property type="entry name" value="FAD/NAD-bd_sf"/>
</dbReference>
<dbReference type="EMBL" id="JAJHUN010000005">
    <property type="protein sequence ID" value="KAJ4159517.1"/>
    <property type="molecule type" value="Genomic_DNA"/>
</dbReference>
<comment type="caution">
    <text evidence="1">The sequence shown here is derived from an EMBL/GenBank/DDBJ whole genome shotgun (WGS) entry which is preliminary data.</text>
</comment>
<proteinExistence type="predicted"/>
<sequence length="513" mass="57727">MAREIEVDVLVIGAGPTGLGAAKRLQQLESASWLIVDLNETPGGLASTDVTPEGFVRYPSPTYPILCINWLTNSRTSPALRCRRHVIFSHYKYFGDCLNEALPKPDDWYEHKRISYCRYKDRWVAYPFQNSIAALDPDEQALCLEGLVEASLQARARDPADKPKTFDEWNLRAMGHYLNDIFTRPYNFKVWAVPTTMMNATWLGERVAAPNLKSLTSDVVRNKVAGPWGPNATFRFPAHGGTGGIWIALAKTLEQQNTKFGKHATVTKVDADAKVVHLKDGTVIKYGSLVSTMAVDHLAQTMNDTKLQDLCKPLFYSSTNVIGIGIRGERPERIGDKCWLYFSEDNCPFYRATVFSNYSPNNQPEASVELATKQFADGGNPRRQTRNRPVNHEMLLAETLKGALATDLLRPEDEIVSTYVRRSDHGYPTPHVDRDGALAEILPYLQDKDILSRGRFGSWTYEVGNQDHSFMLGVEAVDRILFGSVELTLGYPDFVNTRANTERRLNNKTFVKR</sequence>
<evidence type="ECO:0000313" key="2">
    <source>
        <dbReference type="Proteomes" id="UP001144673"/>
    </source>
</evidence>
<protein>
    <submittedName>
        <fullName evidence="1">Uncharacterized protein</fullName>
    </submittedName>
</protein>
<dbReference type="AlphaFoldDB" id="A0A9W8QIM4"/>
<dbReference type="SUPFAM" id="SSF51971">
    <property type="entry name" value="Nucleotide-binding domain"/>
    <property type="match status" value="1"/>
</dbReference>
<gene>
    <name evidence="1" type="ORF">LMH87_008415</name>
</gene>
<dbReference type="RefSeq" id="XP_056057516.1">
    <property type="nucleotide sequence ID" value="XM_056198121.1"/>
</dbReference>
<organism evidence="1 2">
    <name type="scientific">Akanthomyces muscarius</name>
    <name type="common">Entomopathogenic fungus</name>
    <name type="synonym">Lecanicillium muscarium</name>
    <dbReference type="NCBI Taxonomy" id="2231603"/>
    <lineage>
        <taxon>Eukaryota</taxon>
        <taxon>Fungi</taxon>
        <taxon>Dikarya</taxon>
        <taxon>Ascomycota</taxon>
        <taxon>Pezizomycotina</taxon>
        <taxon>Sordariomycetes</taxon>
        <taxon>Hypocreomycetidae</taxon>
        <taxon>Hypocreales</taxon>
        <taxon>Cordycipitaceae</taxon>
        <taxon>Akanthomyces</taxon>
    </lineage>
</organism>
<dbReference type="PANTHER" id="PTHR43734:SF4">
    <property type="entry name" value="AMINE OXIDASE DOMAIN-CONTAINING PROTEIN"/>
    <property type="match status" value="1"/>
</dbReference>
<keyword evidence="2" id="KW-1185">Reference proteome</keyword>
<dbReference type="Proteomes" id="UP001144673">
    <property type="component" value="Unassembled WGS sequence"/>
</dbReference>
<dbReference type="Gene3D" id="3.50.50.60">
    <property type="entry name" value="FAD/NAD(P)-binding domain"/>
    <property type="match status" value="2"/>
</dbReference>
<dbReference type="GeneID" id="80895574"/>
<dbReference type="PANTHER" id="PTHR43734">
    <property type="entry name" value="PHYTOENE DESATURASE"/>
    <property type="match status" value="1"/>
</dbReference>
<dbReference type="Pfam" id="PF13450">
    <property type="entry name" value="NAD_binding_8"/>
    <property type="match status" value="1"/>
</dbReference>
<evidence type="ECO:0000313" key="1">
    <source>
        <dbReference type="EMBL" id="KAJ4159517.1"/>
    </source>
</evidence>
<dbReference type="KEGG" id="amus:LMH87_008415"/>
<reference evidence="1" key="1">
    <citation type="journal article" date="2023" name="Access Microbiol">
        <title>De-novo genome assembly for Akanthomyces muscarius, a biocontrol agent of insect agricultural pests.</title>
        <authorList>
            <person name="Erdos Z."/>
            <person name="Studholme D.J."/>
            <person name="Raymond B."/>
            <person name="Sharma M."/>
        </authorList>
    </citation>
    <scope>NUCLEOTIDE SEQUENCE</scope>
    <source>
        <strain evidence="1">Ve6</strain>
    </source>
</reference>
<accession>A0A9W8QIM4</accession>
<name>A0A9W8QIM4_AKAMU</name>